<proteinExistence type="predicted"/>
<keyword evidence="2" id="KW-1185">Reference proteome</keyword>
<reference evidence="1" key="1">
    <citation type="submission" date="2020-12" db="EMBL/GenBank/DDBJ databases">
        <title>Prauserella sp. ASG 168, a novel actinomycete isolated from cave rock.</title>
        <authorList>
            <person name="Suriyachadkun C."/>
        </authorList>
    </citation>
    <scope>NUCLEOTIDE SEQUENCE</scope>
    <source>
        <strain evidence="1">ASG 168</strain>
    </source>
</reference>
<dbReference type="AlphaFoldDB" id="A0A934QRC1"/>
<evidence type="ECO:0000313" key="1">
    <source>
        <dbReference type="EMBL" id="MBK1784713.1"/>
    </source>
</evidence>
<evidence type="ECO:0000313" key="2">
    <source>
        <dbReference type="Proteomes" id="UP000635245"/>
    </source>
</evidence>
<dbReference type="RefSeq" id="WP_200317303.1">
    <property type="nucleotide sequence ID" value="NZ_JAENJH010000002.1"/>
</dbReference>
<gene>
    <name evidence="1" type="ORF">JHE00_10275</name>
</gene>
<organism evidence="1 2">
    <name type="scientific">Prauserella cavernicola</name>
    <dbReference type="NCBI Taxonomy" id="2800127"/>
    <lineage>
        <taxon>Bacteria</taxon>
        <taxon>Bacillati</taxon>
        <taxon>Actinomycetota</taxon>
        <taxon>Actinomycetes</taxon>
        <taxon>Pseudonocardiales</taxon>
        <taxon>Pseudonocardiaceae</taxon>
        <taxon>Prauserella</taxon>
    </lineage>
</organism>
<protein>
    <submittedName>
        <fullName evidence="1">Uncharacterized protein</fullName>
    </submittedName>
</protein>
<dbReference type="InterPro" id="IPR053860">
    <property type="entry name" value="DUF6932"/>
</dbReference>
<sequence length="157" mass="17498">MLGAGGVLPPGKHVVTIDEFHTHFVDAFGDSTSRKRLFVRWQRHREALSSVLPIHSQWINGSYVTSKINPGDVDVVTLFDGEAFDGLAPGLQQMVGAMLAGKQTKHVWGIDSYALPIYPDGHSLAPETLKAKDHWDWFWQRIKDVEGAEKGYLEVMA</sequence>
<name>A0A934QRC1_9PSEU</name>
<comment type="caution">
    <text evidence="1">The sequence shown here is derived from an EMBL/GenBank/DDBJ whole genome shotgun (WGS) entry which is preliminary data.</text>
</comment>
<dbReference type="EMBL" id="JAENJH010000002">
    <property type="protein sequence ID" value="MBK1784713.1"/>
    <property type="molecule type" value="Genomic_DNA"/>
</dbReference>
<accession>A0A934QRC1</accession>
<dbReference type="Pfam" id="PF22014">
    <property type="entry name" value="DUF6932"/>
    <property type="match status" value="1"/>
</dbReference>
<dbReference type="Proteomes" id="UP000635245">
    <property type="component" value="Unassembled WGS sequence"/>
</dbReference>